<dbReference type="GO" id="GO:0003855">
    <property type="term" value="F:3-dehydroquinate dehydratase activity"/>
    <property type="evidence" value="ECO:0007669"/>
    <property type="project" value="UniProtKB-UniRule"/>
</dbReference>
<sequence length="141" mass="15841">MKIVIINGPNLNLLGVREPEIYGSTTFESYLDQLRKDFPQFEINYFQSNNEGEIIDCIQREGFSADRIIINAGAYTHSSPAIADALSAVPAKAIEVHISNVFRREAFRHHSYLSPVVEGVICGFGLESYRMALSYIKDILI</sequence>
<reference evidence="12" key="1">
    <citation type="submission" date="2022-05" db="EMBL/GenBank/DDBJ databases">
        <authorList>
            <person name="Sun X."/>
        </authorList>
    </citation>
    <scope>NUCLEOTIDE SEQUENCE</scope>
    <source>
        <strain evidence="12">Ai-910</strain>
    </source>
</reference>
<dbReference type="EC" id="4.2.1.10" evidence="6 8"/>
<comment type="function">
    <text evidence="2 8">Catalyzes a trans-dehydration via an enolate intermediate.</text>
</comment>
<dbReference type="NCBIfam" id="NF003806">
    <property type="entry name" value="PRK05395.1-3"/>
    <property type="match status" value="1"/>
</dbReference>
<accession>A0A9J6ZLJ3</accession>
<evidence type="ECO:0000256" key="2">
    <source>
        <dbReference type="ARBA" id="ARBA00003924"/>
    </source>
</evidence>
<feature type="binding site" evidence="8 10">
    <location>
        <position position="77"/>
    </location>
    <ligand>
        <name>substrate</name>
    </ligand>
</feature>
<dbReference type="InterPro" id="IPR018509">
    <property type="entry name" value="DHquinase_II_CS"/>
</dbReference>
<comment type="pathway">
    <text evidence="3 8">Metabolic intermediate biosynthesis; chorismate biosynthesis; chorismate from D-erythrose 4-phosphate and phosphoenolpyruvate: step 3/7.</text>
</comment>
<dbReference type="EMBL" id="CP098400">
    <property type="protein sequence ID" value="URW78531.1"/>
    <property type="molecule type" value="Genomic_DNA"/>
</dbReference>
<dbReference type="Proteomes" id="UP001056426">
    <property type="component" value="Chromosome"/>
</dbReference>
<gene>
    <name evidence="8 12" type="primary">aroQ</name>
    <name evidence="12" type="ORF">M9189_06600</name>
</gene>
<evidence type="ECO:0000256" key="10">
    <source>
        <dbReference type="PIRSR" id="PIRSR001399-2"/>
    </source>
</evidence>
<evidence type="ECO:0000256" key="7">
    <source>
        <dbReference type="ARBA" id="ARBA00023239"/>
    </source>
</evidence>
<evidence type="ECO:0000256" key="8">
    <source>
        <dbReference type="HAMAP-Rule" id="MF_00169"/>
    </source>
</evidence>
<protein>
    <recommendedName>
        <fullName evidence="6 8">3-dehydroquinate dehydratase</fullName>
        <shortName evidence="8">3-dehydroquinase</shortName>
        <ecNumber evidence="6 8">4.2.1.10</ecNumber>
    </recommendedName>
    <alternativeName>
        <fullName evidence="8">Type II DHQase</fullName>
    </alternativeName>
</protein>
<keyword evidence="13" id="KW-1185">Reference proteome</keyword>
<feature type="binding site" evidence="8 10">
    <location>
        <position position="71"/>
    </location>
    <ligand>
        <name>substrate</name>
    </ligand>
</feature>
<dbReference type="PIRSF" id="PIRSF001399">
    <property type="entry name" value="DHquinase_II"/>
    <property type="match status" value="1"/>
</dbReference>
<comment type="catalytic activity">
    <reaction evidence="1 8">
        <text>3-dehydroquinate = 3-dehydroshikimate + H2O</text>
        <dbReference type="Rhea" id="RHEA:21096"/>
        <dbReference type="ChEBI" id="CHEBI:15377"/>
        <dbReference type="ChEBI" id="CHEBI:16630"/>
        <dbReference type="ChEBI" id="CHEBI:32364"/>
        <dbReference type="EC" id="4.2.1.10"/>
    </reaction>
</comment>
<reference evidence="12" key="2">
    <citation type="submission" date="2022-06" db="EMBL/GenBank/DDBJ databases">
        <title>Xiashengella guii gen. nov. sp. nov., a bacterium isolated form anaerobic digestion tank.</title>
        <authorList>
            <person name="Huang H."/>
        </authorList>
    </citation>
    <scope>NUCLEOTIDE SEQUENCE</scope>
    <source>
        <strain evidence="12">Ai-910</strain>
    </source>
</reference>
<evidence type="ECO:0000256" key="4">
    <source>
        <dbReference type="ARBA" id="ARBA00011037"/>
    </source>
</evidence>
<dbReference type="GO" id="GO:0009073">
    <property type="term" value="P:aromatic amino acid family biosynthetic process"/>
    <property type="evidence" value="ECO:0007669"/>
    <property type="project" value="UniProtKB-KW"/>
</dbReference>
<proteinExistence type="inferred from homology"/>
<organism evidence="12 13">
    <name type="scientific">Xiashengella succiniciproducens</name>
    <dbReference type="NCBI Taxonomy" id="2949635"/>
    <lineage>
        <taxon>Bacteria</taxon>
        <taxon>Pseudomonadati</taxon>
        <taxon>Bacteroidota</taxon>
        <taxon>Bacteroidia</taxon>
        <taxon>Marinilabiliales</taxon>
        <taxon>Marinilabiliaceae</taxon>
        <taxon>Xiashengella</taxon>
    </lineage>
</organism>
<evidence type="ECO:0000313" key="13">
    <source>
        <dbReference type="Proteomes" id="UP001056426"/>
    </source>
</evidence>
<name>A0A9J6ZLJ3_9BACT</name>
<dbReference type="Gene3D" id="3.40.50.9100">
    <property type="entry name" value="Dehydroquinase, class II"/>
    <property type="match status" value="1"/>
</dbReference>
<dbReference type="NCBIfam" id="NF003807">
    <property type="entry name" value="PRK05395.1-4"/>
    <property type="match status" value="1"/>
</dbReference>
<evidence type="ECO:0000256" key="3">
    <source>
        <dbReference type="ARBA" id="ARBA00004902"/>
    </source>
</evidence>
<dbReference type="GO" id="GO:0008652">
    <property type="term" value="P:amino acid biosynthetic process"/>
    <property type="evidence" value="ECO:0007669"/>
    <property type="project" value="UniProtKB-KW"/>
</dbReference>
<feature type="binding site" evidence="8 10">
    <location>
        <position position="84"/>
    </location>
    <ligand>
        <name>substrate</name>
    </ligand>
</feature>
<keyword evidence="8" id="KW-0028">Amino-acid biosynthesis</keyword>
<dbReference type="HAMAP" id="MF_00169">
    <property type="entry name" value="AroQ"/>
    <property type="match status" value="1"/>
</dbReference>
<dbReference type="PROSITE" id="PS01029">
    <property type="entry name" value="DEHYDROQUINASE_II"/>
    <property type="match status" value="1"/>
</dbReference>
<dbReference type="SUPFAM" id="SSF52304">
    <property type="entry name" value="Type II 3-dehydroquinate dehydratase"/>
    <property type="match status" value="1"/>
</dbReference>
<dbReference type="NCBIfam" id="NF003805">
    <property type="entry name" value="PRK05395.1-2"/>
    <property type="match status" value="1"/>
</dbReference>
<feature type="binding site" evidence="8 10">
    <location>
        <begin position="98"/>
        <end position="99"/>
    </location>
    <ligand>
        <name>substrate</name>
    </ligand>
</feature>
<comment type="similarity">
    <text evidence="4 8">Belongs to the type-II 3-dehydroquinase family.</text>
</comment>
<evidence type="ECO:0000256" key="9">
    <source>
        <dbReference type="PIRSR" id="PIRSR001399-1"/>
    </source>
</evidence>
<dbReference type="GO" id="GO:0009423">
    <property type="term" value="P:chorismate biosynthetic process"/>
    <property type="evidence" value="ECO:0007669"/>
    <property type="project" value="UniProtKB-UniRule"/>
</dbReference>
<dbReference type="InterPro" id="IPR036441">
    <property type="entry name" value="DHquinase_II_sf"/>
</dbReference>
<dbReference type="NCBIfam" id="TIGR01088">
    <property type="entry name" value="aroQ"/>
    <property type="match status" value="1"/>
</dbReference>
<feature type="active site" description="Proton acceptor" evidence="8 9">
    <location>
        <position position="22"/>
    </location>
</feature>
<feature type="active site" description="Proton donor" evidence="8 9">
    <location>
        <position position="97"/>
    </location>
</feature>
<feature type="site" description="Transition state stabilizer" evidence="8 11">
    <location>
        <position position="17"/>
    </location>
</feature>
<dbReference type="GO" id="GO:0019631">
    <property type="term" value="P:quinate catabolic process"/>
    <property type="evidence" value="ECO:0007669"/>
    <property type="project" value="TreeGrafter"/>
</dbReference>
<dbReference type="CDD" id="cd00466">
    <property type="entry name" value="DHQase_II"/>
    <property type="match status" value="1"/>
</dbReference>
<dbReference type="AlphaFoldDB" id="A0A9J6ZLJ3"/>
<evidence type="ECO:0000313" key="12">
    <source>
        <dbReference type="EMBL" id="URW78531.1"/>
    </source>
</evidence>
<dbReference type="InterPro" id="IPR001874">
    <property type="entry name" value="DHquinase_II"/>
</dbReference>
<feature type="binding site" evidence="8 10">
    <location>
        <position position="108"/>
    </location>
    <ligand>
        <name>substrate</name>
    </ligand>
</feature>
<dbReference type="Pfam" id="PF01220">
    <property type="entry name" value="DHquinase_II"/>
    <property type="match status" value="1"/>
</dbReference>
<evidence type="ECO:0000256" key="6">
    <source>
        <dbReference type="ARBA" id="ARBA00012060"/>
    </source>
</evidence>
<keyword evidence="8" id="KW-0057">Aromatic amino acid biosynthesis</keyword>
<dbReference type="RefSeq" id="WP_250721895.1">
    <property type="nucleotide sequence ID" value="NZ_CP098400.1"/>
</dbReference>
<evidence type="ECO:0000256" key="11">
    <source>
        <dbReference type="PIRSR" id="PIRSR001399-3"/>
    </source>
</evidence>
<keyword evidence="7 8" id="KW-0456">Lyase</keyword>
<evidence type="ECO:0000256" key="1">
    <source>
        <dbReference type="ARBA" id="ARBA00001864"/>
    </source>
</evidence>
<dbReference type="PANTHER" id="PTHR21272">
    <property type="entry name" value="CATABOLIC 3-DEHYDROQUINASE"/>
    <property type="match status" value="1"/>
</dbReference>
<comment type="subunit">
    <text evidence="5 8">Homododecamer.</text>
</comment>
<evidence type="ECO:0000256" key="5">
    <source>
        <dbReference type="ARBA" id="ARBA00011193"/>
    </source>
</evidence>
<dbReference type="PANTHER" id="PTHR21272:SF3">
    <property type="entry name" value="CATABOLIC 3-DEHYDROQUINASE"/>
    <property type="match status" value="1"/>
</dbReference>
<dbReference type="KEGG" id="alkq:M9189_06600"/>